<organism evidence="1 2">
    <name type="scientific">Hornefia porci</name>
    <dbReference type="NCBI Taxonomy" id="2652292"/>
    <lineage>
        <taxon>Bacteria</taxon>
        <taxon>Bacillati</taxon>
        <taxon>Bacillota</taxon>
        <taxon>Clostridia</taxon>
        <taxon>Peptostreptococcales</taxon>
        <taxon>Anaerovoracaceae</taxon>
        <taxon>Hornefia</taxon>
    </lineage>
</organism>
<protein>
    <recommendedName>
        <fullName evidence="3">Cobalamin adenosyltransferase</fullName>
    </recommendedName>
</protein>
<comment type="caution">
    <text evidence="1">The sequence shown here is derived from an EMBL/GenBank/DDBJ whole genome shotgun (WGS) entry which is preliminary data.</text>
</comment>
<evidence type="ECO:0000313" key="1">
    <source>
        <dbReference type="EMBL" id="OLR55130.1"/>
    </source>
</evidence>
<dbReference type="RefSeq" id="WP_075712131.1">
    <property type="nucleotide sequence ID" value="NZ_MJIE01000001.1"/>
</dbReference>
<proteinExistence type="predicted"/>
<reference evidence="1 2" key="1">
    <citation type="journal article" date="2016" name="Appl. Environ. Microbiol.">
        <title>Function and Phylogeny of Bacterial Butyryl Coenzyme A:Acetate Transferases and Their Diversity in the Proximal Colon of Swine.</title>
        <authorList>
            <person name="Trachsel J."/>
            <person name="Bayles D.O."/>
            <person name="Looft T."/>
            <person name="Levine U.Y."/>
            <person name="Allen H.K."/>
        </authorList>
    </citation>
    <scope>NUCLEOTIDE SEQUENCE [LARGE SCALE GENOMIC DNA]</scope>
    <source>
        <strain evidence="1 2">68-3-10</strain>
    </source>
</reference>
<name>A0A1Q9JFW7_9FIRM</name>
<sequence length="219" mass="24661">MKFITEDDLRDIYRKDPFTSYEIQPGARLTPGARQFLQDRQINVFADGTAMHVGDGVVAGREPGVGTPDLLKDRRLGACLKSAEALFLLTASELMELDVVLAQEVLQLGRKFEEIKYMAKEGKTFEPVPFRTCGGMTAETFCCDIGDCFDITEFHMQTEKGRQILLLHRLRCELYEVQVTVMEVHCTNKAVTERLNQIINCISQLICKAFGGGECLRNE</sequence>
<dbReference type="AlphaFoldDB" id="A0A1Q9JFW7"/>
<evidence type="ECO:0000313" key="2">
    <source>
        <dbReference type="Proteomes" id="UP000187404"/>
    </source>
</evidence>
<dbReference type="STRING" id="1261640.BHK98_03060"/>
<accession>A0A1Q9JFW7</accession>
<keyword evidence="2" id="KW-1185">Reference proteome</keyword>
<dbReference type="EMBL" id="MJIE01000001">
    <property type="protein sequence ID" value="OLR55130.1"/>
    <property type="molecule type" value="Genomic_DNA"/>
</dbReference>
<gene>
    <name evidence="1" type="ORF">BHK98_03060</name>
</gene>
<dbReference type="OrthoDB" id="306726at2"/>
<dbReference type="Proteomes" id="UP000187404">
    <property type="component" value="Unassembled WGS sequence"/>
</dbReference>
<evidence type="ECO:0008006" key="3">
    <source>
        <dbReference type="Google" id="ProtNLM"/>
    </source>
</evidence>